<dbReference type="RefSeq" id="YP_009818534.1">
    <property type="nucleotide sequence ID" value="NC_048139.1"/>
</dbReference>
<evidence type="ECO:0000313" key="1">
    <source>
        <dbReference type="EMBL" id="AZS06738.1"/>
    </source>
</evidence>
<name>A0A3S9U8Y7_9CAUD</name>
<organism evidence="1 2">
    <name type="scientific">Streptomyces phage Hiyaa</name>
    <dbReference type="NCBI Taxonomy" id="2499072"/>
    <lineage>
        <taxon>Viruses</taxon>
        <taxon>Duplodnaviria</taxon>
        <taxon>Heunggongvirae</taxon>
        <taxon>Uroviricota</taxon>
        <taxon>Caudoviricetes</taxon>
        <taxon>Hiyaavirus</taxon>
        <taxon>Hiyaavirus hiyaa</taxon>
    </lineage>
</organism>
<dbReference type="EMBL" id="MK279841">
    <property type="protein sequence ID" value="AZS06738.1"/>
    <property type="molecule type" value="Genomic_DNA"/>
</dbReference>
<reference evidence="1 2" key="1">
    <citation type="submission" date="2018-12" db="EMBL/GenBank/DDBJ databases">
        <authorList>
            <person name="Lieu J.K."/>
            <person name="Tian C.Z."/>
            <person name="Hsaio W.J."/>
            <person name="Shaffer C.D."/>
            <person name="Weston-Hafer K.A."/>
            <person name="Russell D.A."/>
            <person name="Pope W.H."/>
            <person name="Jacobs-Sera D."/>
            <person name="Hendrix R.W."/>
            <person name="Hatfull G.F."/>
        </authorList>
    </citation>
    <scope>NUCLEOTIDE SEQUENCE [LARGE SCALE GENOMIC DNA]</scope>
</reference>
<sequence>MRTFYWLAVFGTAEVVPVPQPVPQGDDPLSINQVFGQRVTRSGTVDIAEDQPTDEVIKGIVAGCKGSGGVHADALLLGITLLPNVLVPGYGT</sequence>
<evidence type="ECO:0000313" key="2">
    <source>
        <dbReference type="Proteomes" id="UP000287372"/>
    </source>
</evidence>
<gene>
    <name evidence="1" type="primary">99</name>
    <name evidence="1" type="ORF">SEA_HIYAA_99</name>
</gene>
<protein>
    <submittedName>
        <fullName evidence="1">Uncharacterized protein</fullName>
    </submittedName>
</protein>
<dbReference type="Proteomes" id="UP000287372">
    <property type="component" value="Segment"/>
</dbReference>
<dbReference type="KEGG" id="vg:55009877"/>
<accession>A0A3S9U8Y7</accession>
<proteinExistence type="predicted"/>
<keyword evidence="2" id="KW-1185">Reference proteome</keyword>
<dbReference type="GeneID" id="55009877"/>